<dbReference type="AlphaFoldDB" id="A0A1G8YDY3"/>
<keyword evidence="2 4" id="KW-0808">Transferase</keyword>
<dbReference type="STRING" id="426701.SAMN04488098_100936"/>
<evidence type="ECO:0000313" key="6">
    <source>
        <dbReference type="Proteomes" id="UP000199433"/>
    </source>
</evidence>
<dbReference type="InterPro" id="IPR003679">
    <property type="entry name" value="Amioglycoside_AcTrfase"/>
</dbReference>
<organism evidence="5 6">
    <name type="scientific">Alkalibacterium thalassium</name>
    <dbReference type="NCBI Taxonomy" id="426701"/>
    <lineage>
        <taxon>Bacteria</taxon>
        <taxon>Bacillati</taxon>
        <taxon>Bacillota</taxon>
        <taxon>Bacilli</taxon>
        <taxon>Lactobacillales</taxon>
        <taxon>Carnobacteriaceae</taxon>
        <taxon>Alkalibacterium</taxon>
    </lineage>
</organism>
<proteinExistence type="inferred from homology"/>
<name>A0A1G8YDY3_9LACT</name>
<evidence type="ECO:0000256" key="4">
    <source>
        <dbReference type="RuleBase" id="RU365031"/>
    </source>
</evidence>
<accession>A0A1G8YDY3</accession>
<reference evidence="6" key="1">
    <citation type="submission" date="2016-10" db="EMBL/GenBank/DDBJ databases">
        <authorList>
            <person name="Varghese N."/>
            <person name="Submissions S."/>
        </authorList>
    </citation>
    <scope>NUCLEOTIDE SEQUENCE [LARGE SCALE GENOMIC DNA]</scope>
    <source>
        <strain evidence="6">DSM 19181</strain>
    </source>
</reference>
<evidence type="ECO:0000256" key="1">
    <source>
        <dbReference type="ARBA" id="ARBA00006383"/>
    </source>
</evidence>
<dbReference type="PANTHER" id="PTHR11104:SF0">
    <property type="entry name" value="SPBETA PROPHAGE-DERIVED AMINOGLYCOSIDE N(3')-ACETYLTRANSFERASE-LIKE PROTEIN YOKD"/>
    <property type="match status" value="1"/>
</dbReference>
<dbReference type="GO" id="GO:0046677">
    <property type="term" value="P:response to antibiotic"/>
    <property type="evidence" value="ECO:0007669"/>
    <property type="project" value="UniProtKB-KW"/>
</dbReference>
<gene>
    <name evidence="5" type="ORF">SAMN04488098_100936</name>
</gene>
<dbReference type="EMBL" id="FNFK01000009">
    <property type="protein sequence ID" value="SDK00260.1"/>
    <property type="molecule type" value="Genomic_DNA"/>
</dbReference>
<dbReference type="Proteomes" id="UP000199433">
    <property type="component" value="Unassembled WGS sequence"/>
</dbReference>
<comment type="similarity">
    <text evidence="1 4">Belongs to the antibiotic N-acetyltransferase family.</text>
</comment>
<dbReference type="OrthoDB" id="7330654at2"/>
<evidence type="ECO:0000256" key="2">
    <source>
        <dbReference type="ARBA" id="ARBA00022679"/>
    </source>
</evidence>
<sequence>MYSKKHLMDCLDHLRIEKEGTLLVHSSYKSIGEVNGRADTVLDALSDYMADGLLVLPTHTWKYISKDNPVFDVKKSPSNVGILTELFRNRENTIRSEHPTHSVAALGKDAAAFTAGEYKHDTPCARESVWGKIVDRKAKILLVGVDLTRNTFIHGIEEWLDIPGRMTDNHEELFSVLNSGEKVRVPSRRHCGLSWSEHFWKVNDLLIEEGAMKTGRFGDAETRVVDAHMTTVLLTELLEKHPELFTENKPLEPEWRCYFRNKRMN</sequence>
<evidence type="ECO:0000256" key="3">
    <source>
        <dbReference type="ARBA" id="ARBA00023315"/>
    </source>
</evidence>
<dbReference type="InterPro" id="IPR028345">
    <property type="entry name" value="Antibiotic_NAT-like"/>
</dbReference>
<keyword evidence="4" id="KW-0046">Antibiotic resistance</keyword>
<dbReference type="SUPFAM" id="SSF110710">
    <property type="entry name" value="TTHA0583/YokD-like"/>
    <property type="match status" value="1"/>
</dbReference>
<dbReference type="PANTHER" id="PTHR11104">
    <property type="entry name" value="AMINOGLYCOSIDE N3-ACETYLTRANSFERASE"/>
    <property type="match status" value="1"/>
</dbReference>
<comment type="catalytic activity">
    <reaction evidence="4">
        <text>a 2-deoxystreptamine antibiotic + acetyl-CoA = an N(3)-acetyl-2-deoxystreptamine antibiotic + CoA + H(+)</text>
        <dbReference type="Rhea" id="RHEA:12665"/>
        <dbReference type="ChEBI" id="CHEBI:15378"/>
        <dbReference type="ChEBI" id="CHEBI:57287"/>
        <dbReference type="ChEBI" id="CHEBI:57288"/>
        <dbReference type="ChEBI" id="CHEBI:57921"/>
        <dbReference type="ChEBI" id="CHEBI:77452"/>
        <dbReference type="EC" id="2.3.1.81"/>
    </reaction>
</comment>
<evidence type="ECO:0000313" key="5">
    <source>
        <dbReference type="EMBL" id="SDK00260.1"/>
    </source>
</evidence>
<dbReference type="Pfam" id="PF02522">
    <property type="entry name" value="Antibiotic_NAT"/>
    <property type="match status" value="1"/>
</dbReference>
<protein>
    <recommendedName>
        <fullName evidence="4">Aminoglycoside N(3)-acetyltransferase</fullName>
        <ecNumber evidence="4">2.3.1.-</ecNumber>
    </recommendedName>
</protein>
<keyword evidence="6" id="KW-1185">Reference proteome</keyword>
<dbReference type="RefSeq" id="WP_091265640.1">
    <property type="nucleotide sequence ID" value="NZ_FNFK01000009.1"/>
</dbReference>
<keyword evidence="3 4" id="KW-0012">Acyltransferase</keyword>
<dbReference type="GO" id="GO:0046353">
    <property type="term" value="F:aminoglycoside 3-N-acetyltransferase activity"/>
    <property type="evidence" value="ECO:0007669"/>
    <property type="project" value="UniProtKB-EC"/>
</dbReference>
<dbReference type="EC" id="2.3.1.-" evidence="4"/>